<protein>
    <submittedName>
        <fullName evidence="5">LamG domain-containing protein</fullName>
    </submittedName>
</protein>
<evidence type="ECO:0000256" key="1">
    <source>
        <dbReference type="ARBA" id="ARBA00022729"/>
    </source>
</evidence>
<sequence>MRTAVSCGIGMAITVSLLAGVAGSASADQPEPRLSEVNTDGSWTPPQVVMAQLPTQCGGVCAPGTPERMRTQEVAGRWQFESADSGTTPDSSANANSLTLGGDASIGPGWVDSHALTLDGVDDYSYAENVPIDTSESFTVSAWAQAATVPSGGMTLMSALGANNSAFVVRFQPDEEIEGWGRWEVVLPDADTLGATEIRVAHTQFLDVRDWNHVAVVYDAPRRQARMYLNGLLQDWTCSDPPTEYCGPVSWVDGVLTYPAIGSLEVGRARVDGSWAEHWGGSIDDLWLFRGALSDTQIAALALPLSGVPTEVPWGSE</sequence>
<dbReference type="OrthoDB" id="4249504at2"/>
<keyword evidence="1 3" id="KW-0732">Signal</keyword>
<evidence type="ECO:0000313" key="5">
    <source>
        <dbReference type="EMBL" id="TDC73099.1"/>
    </source>
</evidence>
<keyword evidence="2" id="KW-1015">Disulfide bond</keyword>
<evidence type="ECO:0000256" key="2">
    <source>
        <dbReference type="ARBA" id="ARBA00023157"/>
    </source>
</evidence>
<dbReference type="AlphaFoldDB" id="A0A4R4TFH8"/>
<feature type="chain" id="PRO_5020407357" evidence="3">
    <location>
        <begin position="28"/>
        <end position="317"/>
    </location>
</feature>
<proteinExistence type="predicted"/>
<name>A0A4R4TFH8_9ACTN</name>
<evidence type="ECO:0000313" key="6">
    <source>
        <dbReference type="Proteomes" id="UP000295345"/>
    </source>
</evidence>
<feature type="signal peptide" evidence="3">
    <location>
        <begin position="1"/>
        <end position="27"/>
    </location>
</feature>
<evidence type="ECO:0000256" key="3">
    <source>
        <dbReference type="SAM" id="SignalP"/>
    </source>
</evidence>
<evidence type="ECO:0000259" key="4">
    <source>
        <dbReference type="SMART" id="SM00560"/>
    </source>
</evidence>
<dbReference type="InterPro" id="IPR013320">
    <property type="entry name" value="ConA-like_dom_sf"/>
</dbReference>
<dbReference type="SUPFAM" id="SSF49899">
    <property type="entry name" value="Concanavalin A-like lectins/glucanases"/>
    <property type="match status" value="1"/>
</dbReference>
<dbReference type="InterPro" id="IPR006558">
    <property type="entry name" value="LamG-like"/>
</dbReference>
<reference evidence="5 6" key="1">
    <citation type="submission" date="2019-03" db="EMBL/GenBank/DDBJ databases">
        <title>Draft genome sequences of novel Actinobacteria.</title>
        <authorList>
            <person name="Sahin N."/>
            <person name="Ay H."/>
            <person name="Saygin H."/>
        </authorList>
    </citation>
    <scope>NUCLEOTIDE SEQUENCE [LARGE SCALE GENOMIC DNA]</scope>
    <source>
        <strain evidence="5 6">DSM 41900</strain>
    </source>
</reference>
<accession>A0A4R4TFH8</accession>
<organism evidence="5 6">
    <name type="scientific">Streptomyces hainanensis</name>
    <dbReference type="NCBI Taxonomy" id="402648"/>
    <lineage>
        <taxon>Bacteria</taxon>
        <taxon>Bacillati</taxon>
        <taxon>Actinomycetota</taxon>
        <taxon>Actinomycetes</taxon>
        <taxon>Kitasatosporales</taxon>
        <taxon>Streptomycetaceae</taxon>
        <taxon>Streptomyces</taxon>
    </lineage>
</organism>
<keyword evidence="6" id="KW-1185">Reference proteome</keyword>
<dbReference type="Proteomes" id="UP000295345">
    <property type="component" value="Unassembled WGS sequence"/>
</dbReference>
<dbReference type="Pfam" id="PF13385">
    <property type="entry name" value="Laminin_G_3"/>
    <property type="match status" value="1"/>
</dbReference>
<dbReference type="SMART" id="SM00560">
    <property type="entry name" value="LamGL"/>
    <property type="match status" value="1"/>
</dbReference>
<comment type="caution">
    <text evidence="5">The sequence shown here is derived from an EMBL/GenBank/DDBJ whole genome shotgun (WGS) entry which is preliminary data.</text>
</comment>
<dbReference type="Gene3D" id="2.60.120.200">
    <property type="match status" value="1"/>
</dbReference>
<gene>
    <name evidence="5" type="ORF">E1283_19995</name>
</gene>
<feature type="domain" description="LamG-like jellyroll fold" evidence="4">
    <location>
        <begin position="136"/>
        <end position="296"/>
    </location>
</feature>
<dbReference type="EMBL" id="SMKI01000215">
    <property type="protein sequence ID" value="TDC73099.1"/>
    <property type="molecule type" value="Genomic_DNA"/>
</dbReference>